<feature type="coiled-coil region" evidence="5">
    <location>
        <begin position="157"/>
        <end position="191"/>
    </location>
</feature>
<evidence type="ECO:0000313" key="8">
    <source>
        <dbReference type="Proteomes" id="UP001056384"/>
    </source>
</evidence>
<evidence type="ECO:0000256" key="4">
    <source>
        <dbReference type="ARBA" id="ARBA00023242"/>
    </source>
</evidence>
<evidence type="ECO:0000256" key="1">
    <source>
        <dbReference type="ARBA" id="ARBA00004123"/>
    </source>
</evidence>
<organism evidence="7 8">
    <name type="scientific">Septoria linicola</name>
    <dbReference type="NCBI Taxonomy" id="215465"/>
    <lineage>
        <taxon>Eukaryota</taxon>
        <taxon>Fungi</taxon>
        <taxon>Dikarya</taxon>
        <taxon>Ascomycota</taxon>
        <taxon>Pezizomycotina</taxon>
        <taxon>Dothideomycetes</taxon>
        <taxon>Dothideomycetidae</taxon>
        <taxon>Mycosphaerellales</taxon>
        <taxon>Mycosphaerellaceae</taxon>
        <taxon>Septoria</taxon>
    </lineage>
</organism>
<dbReference type="PANTHER" id="PTHR23405:SF5">
    <property type="entry name" value="THO COMPLEX SUBUNIT 7 HOMOLOG"/>
    <property type="match status" value="1"/>
</dbReference>
<name>A0A9Q9EMI8_9PEZI</name>
<dbReference type="EMBL" id="CP099425">
    <property type="protein sequence ID" value="USW56085.1"/>
    <property type="molecule type" value="Genomic_DNA"/>
</dbReference>
<dbReference type="Pfam" id="PF05615">
    <property type="entry name" value="THOC7"/>
    <property type="match status" value="1"/>
</dbReference>
<evidence type="ECO:0000256" key="6">
    <source>
        <dbReference type="SAM" id="MobiDB-lite"/>
    </source>
</evidence>
<dbReference type="PANTHER" id="PTHR23405">
    <property type="entry name" value="MAINTENANCE OF KILLER 16 MAK16 PROTEIN-RELATED"/>
    <property type="match status" value="1"/>
</dbReference>
<evidence type="ECO:0000256" key="2">
    <source>
        <dbReference type="ARBA" id="ARBA00006482"/>
    </source>
</evidence>
<keyword evidence="4" id="KW-0539">Nucleus</keyword>
<reference evidence="7" key="1">
    <citation type="submission" date="2022-06" db="EMBL/GenBank/DDBJ databases">
        <title>Complete genome sequences of two strains of the flax pathogen Septoria linicola.</title>
        <authorList>
            <person name="Lapalu N."/>
            <person name="Simon A."/>
            <person name="Demenou B."/>
            <person name="Paumier D."/>
            <person name="Guillot M.-P."/>
            <person name="Gout L."/>
            <person name="Valade R."/>
        </authorList>
    </citation>
    <scope>NUCLEOTIDE SEQUENCE</scope>
    <source>
        <strain evidence="7">SE15195</strain>
    </source>
</reference>
<dbReference type="AlphaFoldDB" id="A0A9Q9EMI8"/>
<sequence>MADADTDIPLALLPEQAQEDALHAHRLLAVEERPFQRVTKQLLSNNSALRLSTSHLPSPPPEGDDQLQVYDATRVERFREDVLLDFASLESSIIRIQLTLSSNQRERERYAAEKAKILETAQAVRDNTVELRTNLVEAQEALERRKGYDTMAAKILDDKKLKSRDEAKAEIDKLEKEIEDLQREHAEYEGTWSERRQQFDRIVHEGEAMIRQIKGIKIEPEAEKDNEEMEDEDDEGNSGRNTPMQDGRSPQPVDAGDATPIPESGEAGEGSVDGTPARPANKFLDVDDAARSGCHVSSPLSQPAQMPDDVDMGDTPLAANESFEASQVATPQEAATETMDET</sequence>
<feature type="compositionally biased region" description="Polar residues" evidence="6">
    <location>
        <begin position="323"/>
        <end position="335"/>
    </location>
</feature>
<keyword evidence="8" id="KW-1185">Reference proteome</keyword>
<keyword evidence="3 5" id="KW-0175">Coiled coil</keyword>
<comment type="similarity">
    <text evidence="2">Belongs to the THOC7 family.</text>
</comment>
<dbReference type="InterPro" id="IPR008501">
    <property type="entry name" value="THOC7/Mft1"/>
</dbReference>
<comment type="subcellular location">
    <subcellularLocation>
        <location evidence="1">Nucleus</location>
    </subcellularLocation>
</comment>
<evidence type="ECO:0000313" key="7">
    <source>
        <dbReference type="EMBL" id="USW56085.1"/>
    </source>
</evidence>
<proteinExistence type="inferred from homology"/>
<dbReference type="GO" id="GO:0006406">
    <property type="term" value="P:mRNA export from nucleus"/>
    <property type="evidence" value="ECO:0007669"/>
    <property type="project" value="TreeGrafter"/>
</dbReference>
<dbReference type="GO" id="GO:0000445">
    <property type="term" value="C:THO complex part of transcription export complex"/>
    <property type="evidence" value="ECO:0007669"/>
    <property type="project" value="InterPro"/>
</dbReference>
<evidence type="ECO:0000256" key="3">
    <source>
        <dbReference type="ARBA" id="ARBA00023054"/>
    </source>
</evidence>
<protein>
    <submittedName>
        <fullName evidence="7">THO complex subunit 7/Mft1 protein</fullName>
    </submittedName>
</protein>
<feature type="compositionally biased region" description="Acidic residues" evidence="6">
    <location>
        <begin position="224"/>
        <end position="236"/>
    </location>
</feature>
<feature type="region of interest" description="Disordered" evidence="6">
    <location>
        <begin position="211"/>
        <end position="342"/>
    </location>
</feature>
<gene>
    <name evidence="7" type="ORF">Slin15195_G094040</name>
</gene>
<evidence type="ECO:0000256" key="5">
    <source>
        <dbReference type="SAM" id="Coils"/>
    </source>
</evidence>
<dbReference type="Proteomes" id="UP001056384">
    <property type="component" value="Chromosome 8"/>
</dbReference>
<dbReference type="GO" id="GO:0006397">
    <property type="term" value="P:mRNA processing"/>
    <property type="evidence" value="ECO:0007669"/>
    <property type="project" value="InterPro"/>
</dbReference>
<accession>A0A9Q9EMI8</accession>